<name>A0A4Q7Z5E7_9GAMM</name>
<dbReference type="EMBL" id="SHKX01000012">
    <property type="protein sequence ID" value="RZU44869.1"/>
    <property type="molecule type" value="Genomic_DNA"/>
</dbReference>
<dbReference type="InterPro" id="IPR046158">
    <property type="entry name" value="DUF6160"/>
</dbReference>
<dbReference type="OrthoDB" id="6712189at2"/>
<evidence type="ECO:0000259" key="2">
    <source>
        <dbReference type="Pfam" id="PF19657"/>
    </source>
</evidence>
<evidence type="ECO:0000256" key="1">
    <source>
        <dbReference type="SAM" id="SignalP"/>
    </source>
</evidence>
<feature type="signal peptide" evidence="1">
    <location>
        <begin position="1"/>
        <end position="22"/>
    </location>
</feature>
<feature type="domain" description="DUF6160" evidence="2">
    <location>
        <begin position="1"/>
        <end position="44"/>
    </location>
</feature>
<proteinExistence type="predicted"/>
<dbReference type="RefSeq" id="WP_130412677.1">
    <property type="nucleotide sequence ID" value="NZ_SHKX01000012.1"/>
</dbReference>
<accession>A0A4Q7Z5E7</accession>
<gene>
    <name evidence="3" type="ORF">EV700_1670</name>
</gene>
<feature type="chain" id="PRO_5020817292" description="DUF6160 domain-containing protein" evidence="1">
    <location>
        <begin position="23"/>
        <end position="361"/>
    </location>
</feature>
<evidence type="ECO:0000313" key="3">
    <source>
        <dbReference type="EMBL" id="RZU44869.1"/>
    </source>
</evidence>
<evidence type="ECO:0000313" key="4">
    <source>
        <dbReference type="Proteomes" id="UP000292423"/>
    </source>
</evidence>
<reference evidence="3 4" key="1">
    <citation type="submission" date="2019-02" db="EMBL/GenBank/DDBJ databases">
        <title>Genomic Encyclopedia of Type Strains, Phase IV (KMG-IV): sequencing the most valuable type-strain genomes for metagenomic binning, comparative biology and taxonomic classification.</title>
        <authorList>
            <person name="Goeker M."/>
        </authorList>
    </citation>
    <scope>NUCLEOTIDE SEQUENCE [LARGE SCALE GENOMIC DNA]</scope>
    <source>
        <strain evidence="3 4">DSM 105135</strain>
    </source>
</reference>
<sequence>MKGLKKLALASAITMTSVGAFAMEAIDDASMAATTGQDGITISVILPDFTPTAVTTTTPYAAGALLSGLQTAGMTNSAGGTITGYKGIAINEVRIHDDDGLGTLGVSATANSGALVIGGGGASDKTEVYTNQASPLVIAIDSVGDGDSVTAGNQAMLNVKITTPTLRIKTGAIYVANSNAAPANFDENGVASAGSAEVNGSGITDKTAAILSGMVMTLGVTTLNVQLGAAEAQGHMIVVNTSMTGGLSIDNMSINDNAGAISGGSIFVGQQKIVDAGGTDLTVVASVDVGSRSTNATLVAAGLQDIVNGMVVGIGQLGTAAGGVDIAMNNVRLGDSNMGDLGDVQILGLNLNGSELVIAGH</sequence>
<keyword evidence="4" id="KW-1185">Reference proteome</keyword>
<organism evidence="3 4">
    <name type="scientific">Fluviicoccus keumensis</name>
    <dbReference type="NCBI Taxonomy" id="1435465"/>
    <lineage>
        <taxon>Bacteria</taxon>
        <taxon>Pseudomonadati</taxon>
        <taxon>Pseudomonadota</taxon>
        <taxon>Gammaproteobacteria</taxon>
        <taxon>Moraxellales</taxon>
        <taxon>Moraxellaceae</taxon>
        <taxon>Fluviicoccus</taxon>
    </lineage>
</organism>
<dbReference type="Pfam" id="PF19657">
    <property type="entry name" value="DUF6160"/>
    <property type="match status" value="1"/>
</dbReference>
<keyword evidence="1" id="KW-0732">Signal</keyword>
<dbReference type="Proteomes" id="UP000292423">
    <property type="component" value="Unassembled WGS sequence"/>
</dbReference>
<comment type="caution">
    <text evidence="3">The sequence shown here is derived from an EMBL/GenBank/DDBJ whole genome shotgun (WGS) entry which is preliminary data.</text>
</comment>
<protein>
    <recommendedName>
        <fullName evidence="2">DUF6160 domain-containing protein</fullName>
    </recommendedName>
</protein>
<dbReference type="AlphaFoldDB" id="A0A4Q7Z5E7"/>